<protein>
    <submittedName>
        <fullName evidence="7">Predicted sodium-dependent galactose transporter</fullName>
    </submittedName>
</protein>
<comment type="subcellular location">
    <subcellularLocation>
        <location evidence="1">Membrane</location>
        <topology evidence="1">Multi-pass membrane protein</topology>
    </subcellularLocation>
</comment>
<dbReference type="InterPro" id="IPR038377">
    <property type="entry name" value="Na/Glc_symporter_sf"/>
</dbReference>
<dbReference type="EMBL" id="UOED01000009">
    <property type="protein sequence ID" value="VAV86559.1"/>
    <property type="molecule type" value="Genomic_DNA"/>
</dbReference>
<reference evidence="7" key="1">
    <citation type="submission" date="2018-06" db="EMBL/GenBank/DDBJ databases">
        <authorList>
            <person name="Zhirakovskaya E."/>
        </authorList>
    </citation>
    <scope>NUCLEOTIDE SEQUENCE</scope>
</reference>
<evidence type="ECO:0000256" key="3">
    <source>
        <dbReference type="ARBA" id="ARBA00022692"/>
    </source>
</evidence>
<evidence type="ECO:0000256" key="2">
    <source>
        <dbReference type="ARBA" id="ARBA00006434"/>
    </source>
</evidence>
<dbReference type="AlphaFoldDB" id="A0A3B0R2K0"/>
<dbReference type="GO" id="GO:0016020">
    <property type="term" value="C:membrane"/>
    <property type="evidence" value="ECO:0007669"/>
    <property type="project" value="UniProtKB-SubCell"/>
</dbReference>
<organism evidence="7">
    <name type="scientific">hydrothermal vent metagenome</name>
    <dbReference type="NCBI Taxonomy" id="652676"/>
    <lineage>
        <taxon>unclassified sequences</taxon>
        <taxon>metagenomes</taxon>
        <taxon>ecological metagenomes</taxon>
    </lineage>
</organism>
<accession>A0A3B0R2K0</accession>
<evidence type="ECO:0000256" key="1">
    <source>
        <dbReference type="ARBA" id="ARBA00004141"/>
    </source>
</evidence>
<dbReference type="GO" id="GO:0022857">
    <property type="term" value="F:transmembrane transporter activity"/>
    <property type="evidence" value="ECO:0007669"/>
    <property type="project" value="InterPro"/>
</dbReference>
<evidence type="ECO:0000256" key="6">
    <source>
        <dbReference type="SAM" id="Phobius"/>
    </source>
</evidence>
<keyword evidence="3 6" id="KW-0812">Transmembrane</keyword>
<keyword evidence="4 6" id="KW-1133">Transmembrane helix</keyword>
<proteinExistence type="inferred from homology"/>
<comment type="similarity">
    <text evidence="2">Belongs to the sodium:solute symporter (SSF) (TC 2.A.21) family.</text>
</comment>
<keyword evidence="5 6" id="KW-0472">Membrane</keyword>
<sequence length="57" mass="6177">MTLSGIDIGVFSTYVVGIIGLAYWVSREKAGHDKTTEDYFLAGKSLPWWAIGASLIA</sequence>
<gene>
    <name evidence="7" type="ORF">MNBD_ALPHA02-1195</name>
</gene>
<feature type="transmembrane region" description="Helical" evidence="6">
    <location>
        <begin position="6"/>
        <end position="25"/>
    </location>
</feature>
<feature type="non-terminal residue" evidence="7">
    <location>
        <position position="57"/>
    </location>
</feature>
<evidence type="ECO:0000256" key="5">
    <source>
        <dbReference type="ARBA" id="ARBA00023136"/>
    </source>
</evidence>
<evidence type="ECO:0000256" key="4">
    <source>
        <dbReference type="ARBA" id="ARBA00022989"/>
    </source>
</evidence>
<dbReference type="Gene3D" id="1.20.1730.10">
    <property type="entry name" value="Sodium/glucose cotransporter"/>
    <property type="match status" value="1"/>
</dbReference>
<dbReference type="PROSITE" id="PS50283">
    <property type="entry name" value="NA_SOLUT_SYMP_3"/>
    <property type="match status" value="1"/>
</dbReference>
<evidence type="ECO:0000313" key="7">
    <source>
        <dbReference type="EMBL" id="VAV86559.1"/>
    </source>
</evidence>
<dbReference type="InterPro" id="IPR001734">
    <property type="entry name" value="Na/solute_symporter"/>
</dbReference>
<name>A0A3B0R2K0_9ZZZZ</name>